<dbReference type="GO" id="GO:0046872">
    <property type="term" value="F:metal ion binding"/>
    <property type="evidence" value="ECO:0007669"/>
    <property type="project" value="UniProtKB-KW"/>
</dbReference>
<keyword evidence="6" id="KW-0479">Metal-binding</keyword>
<protein>
    <recommendedName>
        <fullName evidence="4">Cysteine desulfurase</fullName>
    </recommendedName>
</protein>
<evidence type="ECO:0000256" key="1">
    <source>
        <dbReference type="ARBA" id="ARBA00001933"/>
    </source>
</evidence>
<evidence type="ECO:0000256" key="7">
    <source>
        <dbReference type="ARBA" id="ARBA00022898"/>
    </source>
</evidence>
<evidence type="ECO:0000256" key="8">
    <source>
        <dbReference type="ARBA" id="ARBA00023004"/>
    </source>
</evidence>
<dbReference type="GO" id="GO:0051536">
    <property type="term" value="F:iron-sulfur cluster binding"/>
    <property type="evidence" value="ECO:0007669"/>
    <property type="project" value="UniProtKB-KW"/>
</dbReference>
<keyword evidence="7" id="KW-0663">Pyridoxal phosphate</keyword>
<dbReference type="Proteomes" id="UP000215367">
    <property type="component" value="Unassembled WGS sequence"/>
</dbReference>
<keyword evidence="9" id="KW-0411">Iron-sulfur</keyword>
<feature type="domain" description="Aminotransferase class V" evidence="11">
    <location>
        <begin position="4"/>
        <end position="357"/>
    </location>
</feature>
<dbReference type="InterPro" id="IPR015422">
    <property type="entry name" value="PyrdxlP-dep_Trfase_small"/>
</dbReference>
<dbReference type="PANTHER" id="PTHR11601:SF34">
    <property type="entry name" value="CYSTEINE DESULFURASE"/>
    <property type="match status" value="1"/>
</dbReference>
<comment type="similarity">
    <text evidence="3">Belongs to the class-V pyridoxal-phosphate-dependent aminotransferase family. NifS/IscS subfamily.</text>
</comment>
<comment type="function">
    <text evidence="2">Catalyzes the removal of elemental sulfur atoms from cysteine to produce alanine. Seems to participate in the biosynthesis of the nitrogenase metalloclusters by providing the inorganic sulfur required for the Fe-S core formation.</text>
</comment>
<dbReference type="Gene3D" id="3.90.1150.10">
    <property type="entry name" value="Aspartate Aminotransferase, domain 1"/>
    <property type="match status" value="1"/>
</dbReference>
<dbReference type="SUPFAM" id="SSF53383">
    <property type="entry name" value="PLP-dependent transferases"/>
    <property type="match status" value="1"/>
</dbReference>
<comment type="cofactor">
    <cofactor evidence="1">
        <name>pyridoxal 5'-phosphate</name>
        <dbReference type="ChEBI" id="CHEBI:597326"/>
    </cofactor>
</comment>
<dbReference type="Pfam" id="PF00266">
    <property type="entry name" value="Aminotran_5"/>
    <property type="match status" value="1"/>
</dbReference>
<dbReference type="Gene3D" id="1.10.260.50">
    <property type="match status" value="1"/>
</dbReference>
<dbReference type="EMBL" id="NOWT01000066">
    <property type="protein sequence ID" value="OYD80231.1"/>
    <property type="molecule type" value="Genomic_DNA"/>
</dbReference>
<dbReference type="Gene3D" id="3.40.640.10">
    <property type="entry name" value="Type I PLP-dependent aspartate aminotransferase-like (Major domain)"/>
    <property type="match status" value="1"/>
</dbReference>
<dbReference type="AlphaFoldDB" id="A0A235H306"/>
<evidence type="ECO:0000256" key="2">
    <source>
        <dbReference type="ARBA" id="ARBA00003120"/>
    </source>
</evidence>
<dbReference type="RefSeq" id="WP_094307425.1">
    <property type="nucleotide sequence ID" value="NZ_NOWT01000066.1"/>
</dbReference>
<evidence type="ECO:0000313" key="12">
    <source>
        <dbReference type="EMBL" id="OYD80231.1"/>
    </source>
</evidence>
<dbReference type="InterPro" id="IPR016454">
    <property type="entry name" value="Cysteine_dSase"/>
</dbReference>
<dbReference type="InterPro" id="IPR015424">
    <property type="entry name" value="PyrdxlP-dep_Trfase"/>
</dbReference>
<dbReference type="InterPro" id="IPR000192">
    <property type="entry name" value="Aminotrans_V_dom"/>
</dbReference>
<keyword evidence="8" id="KW-0408">Iron</keyword>
<comment type="caution">
    <text evidence="12">The sequence shown here is derived from an EMBL/GenBank/DDBJ whole genome shotgun (WGS) entry which is preliminary data.</text>
</comment>
<name>A0A235H306_AZOBR</name>
<dbReference type="PIRSF" id="PIRSF005572">
    <property type="entry name" value="NifS"/>
    <property type="match status" value="1"/>
</dbReference>
<evidence type="ECO:0000256" key="10">
    <source>
        <dbReference type="ARBA" id="ARBA00050776"/>
    </source>
</evidence>
<evidence type="ECO:0000256" key="9">
    <source>
        <dbReference type="ARBA" id="ARBA00023014"/>
    </source>
</evidence>
<comment type="catalytic activity">
    <reaction evidence="10">
        <text>(sulfur carrier)-H + L-cysteine = (sulfur carrier)-SH + L-alanine</text>
        <dbReference type="Rhea" id="RHEA:43892"/>
        <dbReference type="Rhea" id="RHEA-COMP:14737"/>
        <dbReference type="Rhea" id="RHEA-COMP:14739"/>
        <dbReference type="ChEBI" id="CHEBI:29917"/>
        <dbReference type="ChEBI" id="CHEBI:35235"/>
        <dbReference type="ChEBI" id="CHEBI:57972"/>
        <dbReference type="ChEBI" id="CHEBI:64428"/>
        <dbReference type="EC" id="2.8.1.7"/>
    </reaction>
</comment>
<keyword evidence="5" id="KW-0808">Transferase</keyword>
<gene>
    <name evidence="12" type="ORF">CHT98_32285</name>
</gene>
<evidence type="ECO:0000256" key="4">
    <source>
        <dbReference type="ARBA" id="ARBA00013558"/>
    </source>
</evidence>
<accession>A0A235H306</accession>
<proteinExistence type="inferred from homology"/>
<evidence type="ECO:0000256" key="3">
    <source>
        <dbReference type="ARBA" id="ARBA00006490"/>
    </source>
</evidence>
<sequence>MTRVYLDHNASAPLKPAVKTAMIQAMDLAGNPSSVHGFGRTVRRAVEEARAQVAALAGVRPAQVFFTGSGTEANNLALRGFPGRRVVTSAIEHDSVLEAVPGAARIPVDRDGVADLAALNRLLADGDVCEGGPALVSLMLANNETGVIQPVAEAARIAHAHGALVHCDAVQAAGRLSLDLGALGADLLTLSAHKIGGPAGVGALILADGLEPEALIRGGGQEKRRRAGTENVVGIAGFGAAARLAREELADSARLTALRGALEALALAAVPGARVMGAGAARVGNTSNLLLPGVAGETQVMALDLAGVAVSAGSACSSGKVKPSHVLAAMGESAGDAGCAIRVSLGWDSDDAAVERFAVAYAAMAARLARAPAA</sequence>
<evidence type="ECO:0000256" key="6">
    <source>
        <dbReference type="ARBA" id="ARBA00022723"/>
    </source>
</evidence>
<evidence type="ECO:0000256" key="5">
    <source>
        <dbReference type="ARBA" id="ARBA00022679"/>
    </source>
</evidence>
<organism evidence="12 13">
    <name type="scientific">Azospirillum brasilense</name>
    <dbReference type="NCBI Taxonomy" id="192"/>
    <lineage>
        <taxon>Bacteria</taxon>
        <taxon>Pseudomonadati</taxon>
        <taxon>Pseudomonadota</taxon>
        <taxon>Alphaproteobacteria</taxon>
        <taxon>Rhodospirillales</taxon>
        <taxon>Azospirillaceae</taxon>
        <taxon>Azospirillum</taxon>
    </lineage>
</organism>
<evidence type="ECO:0000259" key="11">
    <source>
        <dbReference type="Pfam" id="PF00266"/>
    </source>
</evidence>
<reference evidence="12 13" key="1">
    <citation type="submission" date="2017-07" db="EMBL/GenBank/DDBJ databases">
        <title>Whole genome sequence of Azospirillum brasilense 2A1, a potential biofertilizer strain.</title>
        <authorList>
            <person name="Fontana C.A."/>
            <person name="Toffoli L.M."/>
            <person name="Salazar S.M."/>
            <person name="Puglisi E."/>
            <person name="Pedraza R."/>
            <person name="Bassi D."/>
            <person name="Cocconcelli P.S."/>
        </authorList>
    </citation>
    <scope>NUCLEOTIDE SEQUENCE [LARGE SCALE GENOMIC DNA]</scope>
    <source>
        <strain evidence="12 13">2A1</strain>
    </source>
</reference>
<dbReference type="PANTHER" id="PTHR11601">
    <property type="entry name" value="CYSTEINE DESULFURYLASE FAMILY MEMBER"/>
    <property type="match status" value="1"/>
</dbReference>
<dbReference type="GO" id="GO:0031071">
    <property type="term" value="F:cysteine desulfurase activity"/>
    <property type="evidence" value="ECO:0007669"/>
    <property type="project" value="UniProtKB-EC"/>
</dbReference>
<evidence type="ECO:0000313" key="13">
    <source>
        <dbReference type="Proteomes" id="UP000215367"/>
    </source>
</evidence>
<dbReference type="InterPro" id="IPR015421">
    <property type="entry name" value="PyrdxlP-dep_Trfase_major"/>
</dbReference>